<sequence>MKVPTPKAQIASVAFIAWLIPFSIATPFGTINGALHQHAEHEMITRSALRCPDGQKSDGICFEPLSLDNLAGSPGFNGAVGSPDTLPPEDAVAHCDDADFLNIPDYPQSRADASAALQACVDHLRMRFGQGIRGAARMLDSDNKIIDNEVNLKDFGQCGFSHREKTDDMINRGKCVALEGLGRALHGTEDFYSHSNWADQSDPNRPISVTNPPGLNYRTLANDLLDLRASNSISEKVPIDLTTGCFNVAEMLPNGGTGSFGCRNRVIHENLNKDHGVITLDGSITPDANGVPREEVSGNFARAVLSAIQDARERWKNFRDELKRQHDPEKAALIICAMVRDDPAKDCRNRKLAIVVDSSGSNSWTDPSNLRIQAARDFNAKLTTAAQAGSGPYPDQVAVVDFDDSASLLYPMGDPAGAAGTFGVIDSSGGTNIGSGIAMGIDEIIKDQPGFFAKRSGIVVLTDGEDGSPANQLLQLARAKVQGIRVNYGFLSPPVNPVTKRSLQKRDPSPDIISGILSTGGTFGIITSAKAQKNFINLVIARGATEVDSPVGSTLLTSGVTVTENLTPEKNSHDFIYSASAGERLNFTLTVVKGTAGITGVLRNVRANENIATLNATSKAPAKTTFDASVATELELIVSAPGNVSSEIIFSVGMGTNLPDKNVTTTSSVKPTTTSSNYTVSAIANATTTGYFKNATSTFNSKAYPTGPVTEITYVYTTLCTTQVVTTVCDGPDTSIMTIYPVSRVTSVITTTIAQYVTATCPTCSHGYAKATSKPGATPTQPQSGVAYTVQWNKYVSSAYQQLQSGPPPQNTYVHSQGYPPGPPLTKTYVFSQPGGPSTKTYVYSQPGGPSTKTYVYSHPGHAPPSSPPQPGYPGATTVVQGYQAVTSPAPANPPLSTSPYIYYKATTTYEAGNSTTTTGGPMLYTGGAIALTVRDTMSGVVGAVVAVMGFGLL</sequence>
<name>A0ACB6R5K5_9PLEO</name>
<evidence type="ECO:0000313" key="2">
    <source>
        <dbReference type="Proteomes" id="UP000799755"/>
    </source>
</evidence>
<gene>
    <name evidence="1" type="ORF">BDR25DRAFT_392099</name>
</gene>
<comment type="caution">
    <text evidence="1">The sequence shown here is derived from an EMBL/GenBank/DDBJ whole genome shotgun (WGS) entry which is preliminary data.</text>
</comment>
<proteinExistence type="predicted"/>
<keyword evidence="2" id="KW-1185">Reference proteome</keyword>
<dbReference type="Proteomes" id="UP000799755">
    <property type="component" value="Unassembled WGS sequence"/>
</dbReference>
<protein>
    <submittedName>
        <fullName evidence="1">Uncharacterized protein</fullName>
    </submittedName>
</protein>
<accession>A0ACB6R5K5</accession>
<evidence type="ECO:0000313" key="1">
    <source>
        <dbReference type="EMBL" id="KAF2474431.1"/>
    </source>
</evidence>
<organism evidence="1 2">
    <name type="scientific">Lindgomyces ingoldianus</name>
    <dbReference type="NCBI Taxonomy" id="673940"/>
    <lineage>
        <taxon>Eukaryota</taxon>
        <taxon>Fungi</taxon>
        <taxon>Dikarya</taxon>
        <taxon>Ascomycota</taxon>
        <taxon>Pezizomycotina</taxon>
        <taxon>Dothideomycetes</taxon>
        <taxon>Pleosporomycetidae</taxon>
        <taxon>Pleosporales</taxon>
        <taxon>Lindgomycetaceae</taxon>
        <taxon>Lindgomyces</taxon>
    </lineage>
</organism>
<dbReference type="EMBL" id="MU003498">
    <property type="protein sequence ID" value="KAF2474431.1"/>
    <property type="molecule type" value="Genomic_DNA"/>
</dbReference>
<reference evidence="1" key="1">
    <citation type="journal article" date="2020" name="Stud. Mycol.">
        <title>101 Dothideomycetes genomes: a test case for predicting lifestyles and emergence of pathogens.</title>
        <authorList>
            <person name="Haridas S."/>
            <person name="Albert R."/>
            <person name="Binder M."/>
            <person name="Bloem J."/>
            <person name="Labutti K."/>
            <person name="Salamov A."/>
            <person name="Andreopoulos B."/>
            <person name="Baker S."/>
            <person name="Barry K."/>
            <person name="Bills G."/>
            <person name="Bluhm B."/>
            <person name="Cannon C."/>
            <person name="Castanera R."/>
            <person name="Culley D."/>
            <person name="Daum C."/>
            <person name="Ezra D."/>
            <person name="Gonzalez J."/>
            <person name="Henrissat B."/>
            <person name="Kuo A."/>
            <person name="Liang C."/>
            <person name="Lipzen A."/>
            <person name="Lutzoni F."/>
            <person name="Magnuson J."/>
            <person name="Mondo S."/>
            <person name="Nolan M."/>
            <person name="Ohm R."/>
            <person name="Pangilinan J."/>
            <person name="Park H.-J."/>
            <person name="Ramirez L."/>
            <person name="Alfaro M."/>
            <person name="Sun H."/>
            <person name="Tritt A."/>
            <person name="Yoshinaga Y."/>
            <person name="Zwiers L.-H."/>
            <person name="Turgeon B."/>
            <person name="Goodwin S."/>
            <person name="Spatafora J."/>
            <person name="Crous P."/>
            <person name="Grigoriev I."/>
        </authorList>
    </citation>
    <scope>NUCLEOTIDE SEQUENCE</scope>
    <source>
        <strain evidence="1">ATCC 200398</strain>
    </source>
</reference>